<evidence type="ECO:0000259" key="1">
    <source>
        <dbReference type="Pfam" id="PF01408"/>
    </source>
</evidence>
<gene>
    <name evidence="3" type="ORF">MED297_07341</name>
</gene>
<dbReference type="STRING" id="314283.MED297_07341"/>
<organism evidence="3 4">
    <name type="scientific">Reinekea blandensis MED297</name>
    <dbReference type="NCBI Taxonomy" id="314283"/>
    <lineage>
        <taxon>Bacteria</taxon>
        <taxon>Pseudomonadati</taxon>
        <taxon>Pseudomonadota</taxon>
        <taxon>Gammaproteobacteria</taxon>
        <taxon>Oceanospirillales</taxon>
        <taxon>Saccharospirillaceae</taxon>
        <taxon>Reinekea</taxon>
    </lineage>
</organism>
<dbReference type="InterPro" id="IPR055170">
    <property type="entry name" value="GFO_IDH_MocA-like_dom"/>
</dbReference>
<keyword evidence="4" id="KW-1185">Reference proteome</keyword>
<dbReference type="InterPro" id="IPR051317">
    <property type="entry name" value="Gfo/Idh/MocA_oxidoreduct"/>
</dbReference>
<accession>A4BIF9</accession>
<comment type="caution">
    <text evidence="3">The sequence shown here is derived from an EMBL/GenBank/DDBJ whole genome shotgun (WGS) entry which is preliminary data.</text>
</comment>
<dbReference type="InterPro" id="IPR000683">
    <property type="entry name" value="Gfo/Idh/MocA-like_OxRdtase_N"/>
</dbReference>
<proteinExistence type="predicted"/>
<dbReference type="InterPro" id="IPR036291">
    <property type="entry name" value="NAD(P)-bd_dom_sf"/>
</dbReference>
<dbReference type="SUPFAM" id="SSF55347">
    <property type="entry name" value="Glyceraldehyde-3-phosphate dehydrogenase-like, C-terminal domain"/>
    <property type="match status" value="1"/>
</dbReference>
<feature type="domain" description="Gfo/Idh/MocA-like oxidoreductase N-terminal" evidence="1">
    <location>
        <begin position="7"/>
        <end position="104"/>
    </location>
</feature>
<reference evidence="3 4" key="1">
    <citation type="submission" date="2006-02" db="EMBL/GenBank/DDBJ databases">
        <authorList>
            <person name="Pinhassi J."/>
            <person name="Pedros-Alio C."/>
            <person name="Ferriera S."/>
            <person name="Johnson J."/>
            <person name="Kravitz S."/>
            <person name="Halpern A."/>
            <person name="Remington K."/>
            <person name="Beeson K."/>
            <person name="Tran B."/>
            <person name="Rogers Y.-H."/>
            <person name="Friedman R."/>
            <person name="Venter J.C."/>
        </authorList>
    </citation>
    <scope>NUCLEOTIDE SEQUENCE [LARGE SCALE GENOMIC DNA]</scope>
    <source>
        <strain evidence="3 4">MED297</strain>
    </source>
</reference>
<dbReference type="Gene3D" id="3.30.360.10">
    <property type="entry name" value="Dihydrodipicolinate Reductase, domain 2"/>
    <property type="match status" value="1"/>
</dbReference>
<dbReference type="Gene3D" id="3.40.50.720">
    <property type="entry name" value="NAD(P)-binding Rossmann-like Domain"/>
    <property type="match status" value="1"/>
</dbReference>
<evidence type="ECO:0000313" key="3">
    <source>
        <dbReference type="EMBL" id="EAR08038.1"/>
    </source>
</evidence>
<feature type="domain" description="GFO/IDH/MocA-like oxidoreductase" evidence="2">
    <location>
        <begin position="116"/>
        <end position="247"/>
    </location>
</feature>
<sequence>MDDQYELVAGVFSNIEQENTESAELLGVASERCYADYREMFAVEAEREDGIEVVVIVTPNFLHFEVAKAALEAGLAVICEKPMTLTLAEAIELDQLAESTGAPFLLTHTYSGYPLVQEARQLIADGEIGDVLTFSVQYLQEWLTKEPEKNDRQAAWRLDAKLAGAAGCLGDIGTHAFQLASYIMDADLTSISANLTRSIPSRQVDDNVHATLVFNDHIRGHLWASQTAPGIENNLNIKVVGRKATLEWSQEEPNVMWLRPYGEPSKRITRRAEFLGEYAASSTRTPGGHPEGYLEAFANLYSKFAEKIRKQGFKKGWLADTRTGVQGMQFIELAIESDQRGGEWVHVGEDA</sequence>
<dbReference type="PANTHER" id="PTHR43708">
    <property type="entry name" value="CONSERVED EXPRESSED OXIDOREDUCTASE (EUROFUNG)"/>
    <property type="match status" value="1"/>
</dbReference>
<dbReference type="SUPFAM" id="SSF51735">
    <property type="entry name" value="NAD(P)-binding Rossmann-fold domains"/>
    <property type="match status" value="1"/>
</dbReference>
<dbReference type="Proteomes" id="UP000005953">
    <property type="component" value="Unassembled WGS sequence"/>
</dbReference>
<dbReference type="Pfam" id="PF01408">
    <property type="entry name" value="GFO_IDH_MocA"/>
    <property type="match status" value="1"/>
</dbReference>
<protein>
    <submittedName>
        <fullName evidence="3">Oxidoreductase, Gfo/Idh/MocA family protein</fullName>
    </submittedName>
</protein>
<evidence type="ECO:0000313" key="4">
    <source>
        <dbReference type="Proteomes" id="UP000005953"/>
    </source>
</evidence>
<name>A4BIF9_9GAMM</name>
<dbReference type="EMBL" id="AAOE01000026">
    <property type="protein sequence ID" value="EAR08038.1"/>
    <property type="molecule type" value="Genomic_DNA"/>
</dbReference>
<evidence type="ECO:0000259" key="2">
    <source>
        <dbReference type="Pfam" id="PF22725"/>
    </source>
</evidence>
<dbReference type="PANTHER" id="PTHR43708:SF3">
    <property type="entry name" value="OXIDOREDUCTASE"/>
    <property type="match status" value="1"/>
</dbReference>
<dbReference type="GO" id="GO:0000166">
    <property type="term" value="F:nucleotide binding"/>
    <property type="evidence" value="ECO:0007669"/>
    <property type="project" value="InterPro"/>
</dbReference>
<dbReference type="Pfam" id="PF22725">
    <property type="entry name" value="GFO_IDH_MocA_C3"/>
    <property type="match status" value="1"/>
</dbReference>
<dbReference type="AlphaFoldDB" id="A4BIF9"/>
<dbReference type="HOGENOM" id="CLU_023194_17_1_6"/>